<dbReference type="Proteomes" id="UP001233999">
    <property type="component" value="Unassembled WGS sequence"/>
</dbReference>
<feature type="non-terminal residue" evidence="1">
    <location>
        <position position="167"/>
    </location>
</feature>
<evidence type="ECO:0000313" key="2">
    <source>
        <dbReference type="Proteomes" id="UP001233999"/>
    </source>
</evidence>
<organism evidence="1 2">
    <name type="scientific">Diploptera punctata</name>
    <name type="common">Pacific beetle cockroach</name>
    <dbReference type="NCBI Taxonomy" id="6984"/>
    <lineage>
        <taxon>Eukaryota</taxon>
        <taxon>Metazoa</taxon>
        <taxon>Ecdysozoa</taxon>
        <taxon>Arthropoda</taxon>
        <taxon>Hexapoda</taxon>
        <taxon>Insecta</taxon>
        <taxon>Pterygota</taxon>
        <taxon>Neoptera</taxon>
        <taxon>Polyneoptera</taxon>
        <taxon>Dictyoptera</taxon>
        <taxon>Blattodea</taxon>
        <taxon>Blaberoidea</taxon>
        <taxon>Blaberidae</taxon>
        <taxon>Diplopterinae</taxon>
        <taxon>Diploptera</taxon>
    </lineage>
</organism>
<gene>
    <name evidence="1" type="ORF">L9F63_026776</name>
</gene>
<dbReference type="AlphaFoldDB" id="A0AAD8AFC3"/>
<protein>
    <recommendedName>
        <fullName evidence="3">Protein kinase domain-containing protein</fullName>
    </recommendedName>
</protein>
<dbReference type="EMBL" id="JASPKZ010001305">
    <property type="protein sequence ID" value="KAJ9598119.1"/>
    <property type="molecule type" value="Genomic_DNA"/>
</dbReference>
<reference evidence="1" key="2">
    <citation type="submission" date="2023-05" db="EMBL/GenBank/DDBJ databases">
        <authorList>
            <person name="Fouks B."/>
        </authorList>
    </citation>
    <scope>NUCLEOTIDE SEQUENCE</scope>
    <source>
        <strain evidence="1">Stay&amp;Tobe</strain>
        <tissue evidence="1">Testes</tissue>
    </source>
</reference>
<reference evidence="1" key="1">
    <citation type="journal article" date="2023" name="IScience">
        <title>Live-bearing cockroach genome reveals convergent evolutionary mechanisms linked to viviparity in insects and beyond.</title>
        <authorList>
            <person name="Fouks B."/>
            <person name="Harrison M.C."/>
            <person name="Mikhailova A.A."/>
            <person name="Marchal E."/>
            <person name="English S."/>
            <person name="Carruthers M."/>
            <person name="Jennings E.C."/>
            <person name="Chiamaka E.L."/>
            <person name="Frigard R.A."/>
            <person name="Pippel M."/>
            <person name="Attardo G.M."/>
            <person name="Benoit J.B."/>
            <person name="Bornberg-Bauer E."/>
            <person name="Tobe S.S."/>
        </authorList>
    </citation>
    <scope>NUCLEOTIDE SEQUENCE</scope>
    <source>
        <strain evidence="1">Stay&amp;Tobe</strain>
    </source>
</reference>
<dbReference type="InterPro" id="IPR011009">
    <property type="entry name" value="Kinase-like_dom_sf"/>
</dbReference>
<sequence>EMSYHGLSQHVNFEELPAPGDRFVLQELIGEGTYGEVYSARDTITGKLPFMSSPVSVTRRLCNICSPNLWLMELNPVHISRIHTIYIYIRSTPILSSYLYCQYEYSVGGAALYIYSQPTISLLAVEGEFLPLPSLIHTKDSEFSTWLLNDSSCSAKKHTAYIRQLTT</sequence>
<dbReference type="SUPFAM" id="SSF56112">
    <property type="entry name" value="Protein kinase-like (PK-like)"/>
    <property type="match status" value="1"/>
</dbReference>
<keyword evidence="2" id="KW-1185">Reference proteome</keyword>
<accession>A0AAD8AFC3</accession>
<name>A0AAD8AFC3_DIPPU</name>
<comment type="caution">
    <text evidence="1">The sequence shown here is derived from an EMBL/GenBank/DDBJ whole genome shotgun (WGS) entry which is preliminary data.</text>
</comment>
<dbReference type="Gene3D" id="3.30.200.20">
    <property type="entry name" value="Phosphorylase Kinase, domain 1"/>
    <property type="match status" value="1"/>
</dbReference>
<feature type="non-terminal residue" evidence="1">
    <location>
        <position position="1"/>
    </location>
</feature>
<evidence type="ECO:0008006" key="3">
    <source>
        <dbReference type="Google" id="ProtNLM"/>
    </source>
</evidence>
<proteinExistence type="predicted"/>
<evidence type="ECO:0000313" key="1">
    <source>
        <dbReference type="EMBL" id="KAJ9598119.1"/>
    </source>
</evidence>